<dbReference type="InterPro" id="IPR001753">
    <property type="entry name" value="Enoyl-CoA_hydra/iso"/>
</dbReference>
<accession>A0A852TSE0</accession>
<reference evidence="2 3" key="1">
    <citation type="submission" date="2020-07" db="EMBL/GenBank/DDBJ databases">
        <title>Sequencing the genomes of 1000 actinobacteria strains.</title>
        <authorList>
            <person name="Klenk H.-P."/>
        </authorList>
    </citation>
    <scope>NUCLEOTIDE SEQUENCE [LARGE SCALE GENOMIC DNA]</scope>
    <source>
        <strain evidence="2 3">CXB654</strain>
    </source>
</reference>
<dbReference type="InterPro" id="IPR029045">
    <property type="entry name" value="ClpP/crotonase-like_dom_sf"/>
</dbReference>
<dbReference type="PANTHER" id="PTHR42964:SF1">
    <property type="entry name" value="POLYKETIDE BIOSYNTHESIS ENOYL-COA HYDRATASE PKSH-RELATED"/>
    <property type="match status" value="1"/>
</dbReference>
<dbReference type="PANTHER" id="PTHR42964">
    <property type="entry name" value="ENOYL-COA HYDRATASE"/>
    <property type="match status" value="1"/>
</dbReference>
<organism evidence="2 3">
    <name type="scientific">Spinactinospora alkalitolerans</name>
    <dbReference type="NCBI Taxonomy" id="687207"/>
    <lineage>
        <taxon>Bacteria</taxon>
        <taxon>Bacillati</taxon>
        <taxon>Actinomycetota</taxon>
        <taxon>Actinomycetes</taxon>
        <taxon>Streptosporangiales</taxon>
        <taxon>Nocardiopsidaceae</taxon>
        <taxon>Spinactinospora</taxon>
    </lineage>
</organism>
<dbReference type="AlphaFoldDB" id="A0A852TSE0"/>
<protein>
    <submittedName>
        <fullName evidence="2">Methylglutaconyl-CoA hydratase</fullName>
        <ecNumber evidence="2">4.2.1.18</ecNumber>
    </submittedName>
</protein>
<dbReference type="CDD" id="cd06558">
    <property type="entry name" value="crotonase-like"/>
    <property type="match status" value="1"/>
</dbReference>
<keyword evidence="2" id="KW-0456">Lyase</keyword>
<sequence>MPEAAEPLVRGDVDRGIATITLDSPHNRNALSARLRTELAQELAAAVADDTVRAVVLTGTGPVFCAGADLKEIAAERAGQDPDPHAPGMPDLFSAIMDAPKPVVARLNGPARAGGIGLVAAADIAVAPASATFAFTEVRIGVVPAIISVPVSARMHDRQLSRYFLTGEAFDAGAAAEAGLLTCAVPDDEVGAVTERILDGLRQCAPRALNRTKALLNESGYRERKAAFADMGELSREFFGGDDAAEGRAAFFEKRPPRWAL</sequence>
<evidence type="ECO:0000256" key="1">
    <source>
        <dbReference type="ARBA" id="ARBA00005254"/>
    </source>
</evidence>
<dbReference type="SUPFAM" id="SSF52096">
    <property type="entry name" value="ClpP/crotonase"/>
    <property type="match status" value="1"/>
</dbReference>
<dbReference type="Proteomes" id="UP000589036">
    <property type="component" value="Unassembled WGS sequence"/>
</dbReference>
<gene>
    <name evidence="2" type="ORF">HDA32_001575</name>
</gene>
<dbReference type="Pfam" id="PF00378">
    <property type="entry name" value="ECH_1"/>
    <property type="match status" value="1"/>
</dbReference>
<comment type="caution">
    <text evidence="2">The sequence shown here is derived from an EMBL/GenBank/DDBJ whole genome shotgun (WGS) entry which is preliminary data.</text>
</comment>
<dbReference type="Gene3D" id="3.90.226.10">
    <property type="entry name" value="2-enoyl-CoA Hydratase, Chain A, domain 1"/>
    <property type="match status" value="1"/>
</dbReference>
<dbReference type="GO" id="GO:0004490">
    <property type="term" value="F:methylglutaconyl-CoA hydratase activity"/>
    <property type="evidence" value="ECO:0007669"/>
    <property type="project" value="UniProtKB-EC"/>
</dbReference>
<comment type="similarity">
    <text evidence="1">Belongs to the enoyl-CoA hydratase/isomerase family.</text>
</comment>
<name>A0A852TSE0_9ACTN</name>
<dbReference type="InterPro" id="IPR051683">
    <property type="entry name" value="Enoyl-CoA_Hydratase/Isomerase"/>
</dbReference>
<dbReference type="Gene3D" id="1.10.12.10">
    <property type="entry name" value="Lyase 2-enoyl-coa Hydratase, Chain A, domain 2"/>
    <property type="match status" value="1"/>
</dbReference>
<dbReference type="EMBL" id="JACCCC010000001">
    <property type="protein sequence ID" value="NYE46455.1"/>
    <property type="molecule type" value="Genomic_DNA"/>
</dbReference>
<evidence type="ECO:0000313" key="3">
    <source>
        <dbReference type="Proteomes" id="UP000589036"/>
    </source>
</evidence>
<dbReference type="InterPro" id="IPR014748">
    <property type="entry name" value="Enoyl-CoA_hydra_C"/>
</dbReference>
<keyword evidence="3" id="KW-1185">Reference proteome</keyword>
<evidence type="ECO:0000313" key="2">
    <source>
        <dbReference type="EMBL" id="NYE46455.1"/>
    </source>
</evidence>
<dbReference type="EC" id="4.2.1.18" evidence="2"/>
<dbReference type="RefSeq" id="WP_179642556.1">
    <property type="nucleotide sequence ID" value="NZ_BAAAYY010000022.1"/>
</dbReference>
<proteinExistence type="inferred from homology"/>